<keyword evidence="1" id="KW-0963">Cytoplasm</keyword>
<dbReference type="EMBL" id="LBYB01000001">
    <property type="protein sequence ID" value="KKR42824.1"/>
    <property type="molecule type" value="Genomic_DNA"/>
</dbReference>
<evidence type="ECO:0000313" key="4">
    <source>
        <dbReference type="Proteomes" id="UP000034881"/>
    </source>
</evidence>
<dbReference type="Gene3D" id="3.30.300.20">
    <property type="match status" value="1"/>
</dbReference>
<dbReference type="PANTHER" id="PTHR34654">
    <property type="entry name" value="UPF0109 PROTEIN SCO5592"/>
    <property type="match status" value="1"/>
</dbReference>
<evidence type="ECO:0000313" key="3">
    <source>
        <dbReference type="EMBL" id="KKR42824.1"/>
    </source>
</evidence>
<keyword evidence="2" id="KW-0694">RNA-binding</keyword>
<dbReference type="Proteomes" id="UP000034881">
    <property type="component" value="Unassembled WGS sequence"/>
</dbReference>
<dbReference type="InterPro" id="IPR009019">
    <property type="entry name" value="KH_sf_prok-type"/>
</dbReference>
<accession>A0A0G0QQW0</accession>
<gene>
    <name evidence="3" type="ORF">UT77_C0001G0275</name>
</gene>
<dbReference type="Pfam" id="PF13083">
    <property type="entry name" value="KH_KhpA-B"/>
    <property type="match status" value="1"/>
</dbReference>
<dbReference type="PANTHER" id="PTHR34654:SF1">
    <property type="entry name" value="RNA-BINDING PROTEIN KHPA"/>
    <property type="match status" value="1"/>
</dbReference>
<dbReference type="InterPro" id="IPR020627">
    <property type="entry name" value="KhpA"/>
</dbReference>
<organism evidence="3 4">
    <name type="scientific">Candidatus Daviesbacteria bacterium GW2011_GWC2_40_12</name>
    <dbReference type="NCBI Taxonomy" id="1618431"/>
    <lineage>
        <taxon>Bacteria</taxon>
        <taxon>Candidatus Daviesiibacteriota</taxon>
    </lineage>
</organism>
<dbReference type="InterPro" id="IPR015946">
    <property type="entry name" value="KH_dom-like_a/b"/>
</dbReference>
<dbReference type="GO" id="GO:0003723">
    <property type="term" value="F:RNA binding"/>
    <property type="evidence" value="ECO:0007669"/>
    <property type="project" value="UniProtKB-KW"/>
</dbReference>
<reference evidence="3 4" key="1">
    <citation type="journal article" date="2015" name="Nature">
        <title>rRNA introns, odd ribosomes, and small enigmatic genomes across a large radiation of phyla.</title>
        <authorList>
            <person name="Brown C.T."/>
            <person name="Hug L.A."/>
            <person name="Thomas B.C."/>
            <person name="Sharon I."/>
            <person name="Castelle C.J."/>
            <person name="Singh A."/>
            <person name="Wilkins M.J."/>
            <person name="Williams K.H."/>
            <person name="Banfield J.F."/>
        </authorList>
    </citation>
    <scope>NUCLEOTIDE SEQUENCE [LARGE SCALE GENOMIC DNA]</scope>
</reference>
<evidence type="ECO:0000256" key="2">
    <source>
        <dbReference type="ARBA" id="ARBA00022884"/>
    </source>
</evidence>
<comment type="caution">
    <text evidence="3">The sequence shown here is derived from an EMBL/GenBank/DDBJ whole genome shotgun (WGS) entry which is preliminary data.</text>
</comment>
<protein>
    <submittedName>
        <fullName evidence="3">Uncharacterized protein</fullName>
    </submittedName>
</protein>
<name>A0A0G0QQW0_9BACT</name>
<proteinExistence type="predicted"/>
<dbReference type="AlphaFoldDB" id="A0A0G0QQW0"/>
<sequence length="103" mass="11380">MQGSDAVLLETIIKAIVENSQSVKVNRKVDEMGVLLIVAMDEKDAGAVIGKDGSTIQSIRKIMKIVGMKNNARINVKLDVPKWSKKHHVEPSLKDQNEDTTKL</sequence>
<dbReference type="SUPFAM" id="SSF54814">
    <property type="entry name" value="Prokaryotic type KH domain (KH-domain type II)"/>
    <property type="match status" value="1"/>
</dbReference>
<evidence type="ECO:0000256" key="1">
    <source>
        <dbReference type="ARBA" id="ARBA00022490"/>
    </source>
</evidence>
<dbReference type="CDD" id="cd22533">
    <property type="entry name" value="KH-II_YlqC-like"/>
    <property type="match status" value="1"/>
</dbReference>